<organism evidence="1 2">
    <name type="scientific">Cylindrotheca closterium</name>
    <dbReference type="NCBI Taxonomy" id="2856"/>
    <lineage>
        <taxon>Eukaryota</taxon>
        <taxon>Sar</taxon>
        <taxon>Stramenopiles</taxon>
        <taxon>Ochrophyta</taxon>
        <taxon>Bacillariophyta</taxon>
        <taxon>Bacillariophyceae</taxon>
        <taxon>Bacillariophycidae</taxon>
        <taxon>Bacillariales</taxon>
        <taxon>Bacillariaceae</taxon>
        <taxon>Cylindrotheca</taxon>
    </lineage>
</organism>
<protein>
    <submittedName>
        <fullName evidence="1">Uncharacterized protein</fullName>
    </submittedName>
</protein>
<accession>A0AAD2JJ46</accession>
<keyword evidence="2" id="KW-1185">Reference proteome</keyword>
<dbReference type="EMBL" id="CAKOGP040001869">
    <property type="protein sequence ID" value="CAJ1954515.1"/>
    <property type="molecule type" value="Genomic_DNA"/>
</dbReference>
<reference evidence="1" key="1">
    <citation type="submission" date="2023-08" db="EMBL/GenBank/DDBJ databases">
        <authorList>
            <person name="Audoor S."/>
            <person name="Bilcke G."/>
        </authorList>
    </citation>
    <scope>NUCLEOTIDE SEQUENCE</scope>
</reference>
<comment type="caution">
    <text evidence="1">The sequence shown here is derived from an EMBL/GenBank/DDBJ whole genome shotgun (WGS) entry which is preliminary data.</text>
</comment>
<evidence type="ECO:0000313" key="2">
    <source>
        <dbReference type="Proteomes" id="UP001295423"/>
    </source>
</evidence>
<sequence>MMIFKQSSGIASCIPVISQLWISAMALSDAFESCAVEPVTEGKDGKATHIVVASAGGWKTTSFFIDSSGHSTFDLPLNLSFDSKEKMDEFLKSKCLNPAPKNLVEDDESANAKNDGSSSVVASLGFEIKSFSVDESKNVVVECVNVEECLIEDTTLQFVLKVTVRASNHQIESLNNKHGGDSVNQSDLSVVTNLEVVPVLTIKENASEKDSSPIPDPMTLEMAATPQYMRKAKLVSSKELRLSPINLNLCLTNAFTISVKSVDGPTIGNTLISLTIRHSNSHQEKVTISNISMHPGHSRYKTISDKSKNQSGAQYSVTNMTQSVQWGYAPKTQLDLPLTLNPHDAHATILTVDASEEIQGRSFISPVSVTGVIGSSSAADGELGSERKHVVVAADAMWSTGLIAVEPTDAFRVDMNVQSSNVVLGEPMVVSLDIFNLSLEACDLMLLMAKDEGNPEEEETSKHKAVNAAVISEVDGYKFGVWGISGEDDGTVKLIRDNELLAMDAALMLGKVQGQHSVEAKLRFVPLREGRLRVPNWKLYDRAAGTWYTCHHNLTIVASAKAEVGF</sequence>
<gene>
    <name evidence="1" type="ORF">CYCCA115_LOCUS15108</name>
</gene>
<name>A0AAD2JJ46_9STRA</name>
<evidence type="ECO:0000313" key="1">
    <source>
        <dbReference type="EMBL" id="CAJ1954515.1"/>
    </source>
</evidence>
<dbReference type="Proteomes" id="UP001295423">
    <property type="component" value="Unassembled WGS sequence"/>
</dbReference>
<proteinExistence type="predicted"/>
<dbReference type="AlphaFoldDB" id="A0AAD2JJ46"/>